<dbReference type="EMBL" id="CATQJA010002654">
    <property type="protein sequence ID" value="CAJ0578477.1"/>
    <property type="molecule type" value="Genomic_DNA"/>
</dbReference>
<dbReference type="AlphaFoldDB" id="A0AA36G4A9"/>
<comment type="caution">
    <text evidence="5">The sequence shown here is derived from an EMBL/GenBank/DDBJ whole genome shotgun (WGS) entry which is preliminary data.</text>
</comment>
<keyword evidence="2" id="KW-0812">Transmembrane</keyword>
<accession>A0AA36G4A9</accession>
<feature type="compositionally biased region" description="Gly residues" evidence="1">
    <location>
        <begin position="23"/>
        <end position="32"/>
    </location>
</feature>
<evidence type="ECO:0000256" key="1">
    <source>
        <dbReference type="SAM" id="MobiDB-lite"/>
    </source>
</evidence>
<evidence type="ECO:0000313" key="6">
    <source>
        <dbReference type="Proteomes" id="UP001177023"/>
    </source>
</evidence>
<feature type="chain" id="PRO_5041433139" description="CX domain-containing protein" evidence="3">
    <location>
        <begin position="21"/>
        <end position="283"/>
    </location>
</feature>
<feature type="region of interest" description="Disordered" evidence="1">
    <location>
        <begin position="23"/>
        <end position="112"/>
    </location>
</feature>
<feature type="signal peptide" evidence="3">
    <location>
        <begin position="1"/>
        <end position="20"/>
    </location>
</feature>
<dbReference type="InterPro" id="IPR002619">
    <property type="entry name" value="CX"/>
</dbReference>
<gene>
    <name evidence="5" type="ORF">MSPICULIGERA_LOCUS16730</name>
</gene>
<dbReference type="PANTHER" id="PTHR47520:SF11">
    <property type="entry name" value="CX DOMAIN-CONTAINING PROTEIN"/>
    <property type="match status" value="1"/>
</dbReference>
<feature type="domain" description="CX" evidence="4">
    <location>
        <begin position="177"/>
        <end position="236"/>
    </location>
</feature>
<proteinExistence type="predicted"/>
<evidence type="ECO:0000256" key="3">
    <source>
        <dbReference type="SAM" id="SignalP"/>
    </source>
</evidence>
<evidence type="ECO:0000256" key="2">
    <source>
        <dbReference type="SAM" id="Phobius"/>
    </source>
</evidence>
<evidence type="ECO:0000259" key="4">
    <source>
        <dbReference type="Pfam" id="PF01705"/>
    </source>
</evidence>
<reference evidence="5" key="1">
    <citation type="submission" date="2023-06" db="EMBL/GenBank/DDBJ databases">
        <authorList>
            <person name="Delattre M."/>
        </authorList>
    </citation>
    <scope>NUCLEOTIDE SEQUENCE</scope>
    <source>
        <strain evidence="5">AF72</strain>
    </source>
</reference>
<keyword evidence="2" id="KW-1133">Transmembrane helix</keyword>
<feature type="compositionally biased region" description="Low complexity" evidence="1">
    <location>
        <begin position="33"/>
        <end position="45"/>
    </location>
</feature>
<dbReference type="PANTHER" id="PTHR47520">
    <property type="entry name" value="CX DOMAIN-CONTAINING PROTEIN-RELATED"/>
    <property type="match status" value="1"/>
</dbReference>
<keyword evidence="6" id="KW-1185">Reference proteome</keyword>
<feature type="transmembrane region" description="Helical" evidence="2">
    <location>
        <begin position="252"/>
        <end position="270"/>
    </location>
</feature>
<organism evidence="5 6">
    <name type="scientific">Mesorhabditis spiculigera</name>
    <dbReference type="NCBI Taxonomy" id="96644"/>
    <lineage>
        <taxon>Eukaryota</taxon>
        <taxon>Metazoa</taxon>
        <taxon>Ecdysozoa</taxon>
        <taxon>Nematoda</taxon>
        <taxon>Chromadorea</taxon>
        <taxon>Rhabditida</taxon>
        <taxon>Rhabditina</taxon>
        <taxon>Rhabditomorpha</taxon>
        <taxon>Rhabditoidea</taxon>
        <taxon>Rhabditidae</taxon>
        <taxon>Mesorhabditinae</taxon>
        <taxon>Mesorhabditis</taxon>
    </lineage>
</organism>
<feature type="compositionally biased region" description="Gly residues" evidence="1">
    <location>
        <begin position="46"/>
        <end position="83"/>
    </location>
</feature>
<evidence type="ECO:0000313" key="5">
    <source>
        <dbReference type="EMBL" id="CAJ0578477.1"/>
    </source>
</evidence>
<keyword evidence="3" id="KW-0732">Signal</keyword>
<sequence>MLRWWLILLVGSTLIPPALLKRGGGGGFGRGSSGSRMGGRISSGSRTGGGFGSSGGHSSGGGGIFGGHKSSGGGYSGGTGGMSGSHNMGRKPAGTGFNTRPQDSRGGGWFGRNRNYGGGGGFHTSRYNSGSGRGSFMRSNQFKNMIVGAAAGYLTYQAGKHIIRSMTSPMMWGNRPYYWGQQYYQPRHGYNQMCRMPIQPGDTQFGNIYQQDGISRPKELVWGCGPYEACCGMECCYVGGGNANQPLSVGSLLIMLFIVLVAFMVIFHVCKKRREQQQQHIVQ</sequence>
<keyword evidence="2" id="KW-0472">Membrane</keyword>
<feature type="non-terminal residue" evidence="5">
    <location>
        <position position="283"/>
    </location>
</feature>
<name>A0AA36G4A9_9BILA</name>
<protein>
    <recommendedName>
        <fullName evidence="4">CX domain-containing protein</fullName>
    </recommendedName>
</protein>
<dbReference type="Pfam" id="PF01705">
    <property type="entry name" value="CX"/>
    <property type="match status" value="1"/>
</dbReference>
<dbReference type="Proteomes" id="UP001177023">
    <property type="component" value="Unassembled WGS sequence"/>
</dbReference>